<dbReference type="PANTHER" id="PTHR33074">
    <property type="entry name" value="EXPRESSED PROTEIN-RELATED"/>
    <property type="match status" value="1"/>
</dbReference>
<protein>
    <recommendedName>
        <fullName evidence="2">DUF1618 domain-containing protein</fullName>
    </recommendedName>
</protein>
<keyword evidence="4" id="KW-1185">Reference proteome</keyword>
<evidence type="ECO:0000313" key="3">
    <source>
        <dbReference type="EMBL" id="KAF8731025.1"/>
    </source>
</evidence>
<sequence>MLGRLGLGLRCFDGLFRCRPFIIPLRWIHHHVPRSGRRPELSDSPPAIAADPAGWVMLNKRGIRADDTFIAEADTVASCPVFTGRRHLRVSLKRAPPPASTFIYYDFPYSMACEDDKTVIIDEYCKEHEDNVIDVSEEKLNKSEEEEEDVDESEEEEAENVDEWGIHVIAAHCDSVLLELNHQRSDHDSIHLLYRQGATQPPSLALLPELDFLTKSEKLYTQQVFSPYSGDTCLVRRGDILLVELYHMYDRSLQQDMAEFCLLRHGTRQWELKEPVPMIIHDEGSTERPRTRGGRDTIVPLGNRFVCWVRYETGFLLCDMGDEESPKVRYVPLPPGVCWDPKEYDDGNPKYSMNMGAAGAGASAVRFVSVDPHCCCGGPGRSTCVRSRYSFTINTWTMNLRMDDPLVWVKDGEIHCEELWGQPGYEGLPKEHLQCPIVSLDDPHIVCFLVANFPFVSSYEDRKVWMIQLNIKTKALLSAVQYTNDLRGVYHHLPVRIQS</sequence>
<proteinExistence type="predicted"/>
<evidence type="ECO:0000259" key="2">
    <source>
        <dbReference type="Pfam" id="PF07762"/>
    </source>
</evidence>
<dbReference type="Proteomes" id="UP000636709">
    <property type="component" value="Unassembled WGS sequence"/>
</dbReference>
<feature type="compositionally biased region" description="Acidic residues" evidence="1">
    <location>
        <begin position="144"/>
        <end position="158"/>
    </location>
</feature>
<dbReference type="AlphaFoldDB" id="A0A835F823"/>
<dbReference type="EMBL" id="JACEFO010001613">
    <property type="protein sequence ID" value="KAF8731025.1"/>
    <property type="molecule type" value="Genomic_DNA"/>
</dbReference>
<dbReference type="Pfam" id="PF07762">
    <property type="entry name" value="DUF1618"/>
    <property type="match status" value="1"/>
</dbReference>
<dbReference type="PANTHER" id="PTHR33074:SF76">
    <property type="entry name" value="OS11G0569701 PROTEIN"/>
    <property type="match status" value="1"/>
</dbReference>
<accession>A0A835F823</accession>
<feature type="region of interest" description="Disordered" evidence="1">
    <location>
        <begin position="136"/>
        <end position="158"/>
    </location>
</feature>
<feature type="domain" description="DUF1618" evidence="2">
    <location>
        <begin position="308"/>
        <end position="447"/>
    </location>
</feature>
<gene>
    <name evidence="3" type="ORF">HU200_016905</name>
</gene>
<comment type="caution">
    <text evidence="3">The sequence shown here is derived from an EMBL/GenBank/DDBJ whole genome shotgun (WGS) entry which is preliminary data.</text>
</comment>
<name>A0A835F823_9POAL</name>
<evidence type="ECO:0000313" key="4">
    <source>
        <dbReference type="Proteomes" id="UP000636709"/>
    </source>
</evidence>
<evidence type="ECO:0000256" key="1">
    <source>
        <dbReference type="SAM" id="MobiDB-lite"/>
    </source>
</evidence>
<dbReference type="InterPro" id="IPR011676">
    <property type="entry name" value="DUF1618"/>
</dbReference>
<reference evidence="3" key="1">
    <citation type="submission" date="2020-07" db="EMBL/GenBank/DDBJ databases">
        <title>Genome sequence and genetic diversity analysis of an under-domesticated orphan crop, white fonio (Digitaria exilis).</title>
        <authorList>
            <person name="Bennetzen J.L."/>
            <person name="Chen S."/>
            <person name="Ma X."/>
            <person name="Wang X."/>
            <person name="Yssel A.E.J."/>
            <person name="Chaluvadi S.R."/>
            <person name="Johnson M."/>
            <person name="Gangashetty P."/>
            <person name="Hamidou F."/>
            <person name="Sanogo M.D."/>
            <person name="Zwaenepoel A."/>
            <person name="Wallace J."/>
            <person name="Van De Peer Y."/>
            <person name="Van Deynze A."/>
        </authorList>
    </citation>
    <scope>NUCLEOTIDE SEQUENCE</scope>
    <source>
        <tissue evidence="3">Leaves</tissue>
    </source>
</reference>
<dbReference type="OrthoDB" id="687690at2759"/>
<organism evidence="3 4">
    <name type="scientific">Digitaria exilis</name>
    <dbReference type="NCBI Taxonomy" id="1010633"/>
    <lineage>
        <taxon>Eukaryota</taxon>
        <taxon>Viridiplantae</taxon>
        <taxon>Streptophyta</taxon>
        <taxon>Embryophyta</taxon>
        <taxon>Tracheophyta</taxon>
        <taxon>Spermatophyta</taxon>
        <taxon>Magnoliopsida</taxon>
        <taxon>Liliopsida</taxon>
        <taxon>Poales</taxon>
        <taxon>Poaceae</taxon>
        <taxon>PACMAD clade</taxon>
        <taxon>Panicoideae</taxon>
        <taxon>Panicodae</taxon>
        <taxon>Paniceae</taxon>
        <taxon>Anthephorinae</taxon>
        <taxon>Digitaria</taxon>
    </lineage>
</organism>